<evidence type="ECO:0000313" key="3">
    <source>
        <dbReference type="Proteomes" id="UP001194729"/>
    </source>
</evidence>
<reference evidence="2 3" key="1">
    <citation type="submission" date="2020-11" db="EMBL/GenBank/DDBJ databases">
        <title>P. mediterranea TC4 genome.</title>
        <authorList>
            <person name="Molmeret M."/>
        </authorList>
    </citation>
    <scope>NUCLEOTIDE SEQUENCE [LARGE SCALE GENOMIC DNA]</scope>
    <source>
        <strain evidence="2 3">TC4</strain>
    </source>
</reference>
<dbReference type="EMBL" id="JADKYU010001015">
    <property type="protein sequence ID" value="MBF4986190.1"/>
    <property type="molecule type" value="Genomic_DNA"/>
</dbReference>
<name>A0ABS0A9W6_9FLAO</name>
<evidence type="ECO:0000256" key="1">
    <source>
        <dbReference type="SAM" id="Phobius"/>
    </source>
</evidence>
<gene>
    <name evidence="2" type="ORF">FNJ87_18340</name>
</gene>
<accession>A0ABS0A9W6</accession>
<keyword evidence="1" id="KW-0472">Membrane</keyword>
<protein>
    <submittedName>
        <fullName evidence="2">Uncharacterized protein</fullName>
    </submittedName>
</protein>
<keyword evidence="3" id="KW-1185">Reference proteome</keyword>
<evidence type="ECO:0000313" key="2">
    <source>
        <dbReference type="EMBL" id="MBF4986190.1"/>
    </source>
</evidence>
<feature type="transmembrane region" description="Helical" evidence="1">
    <location>
        <begin position="28"/>
        <end position="53"/>
    </location>
</feature>
<keyword evidence="1" id="KW-0812">Transmembrane</keyword>
<organism evidence="2 3">
    <name type="scientific">Nonlabens mediterrranea</name>
    <dbReference type="NCBI Taxonomy" id="1419947"/>
    <lineage>
        <taxon>Bacteria</taxon>
        <taxon>Pseudomonadati</taxon>
        <taxon>Bacteroidota</taxon>
        <taxon>Flavobacteriia</taxon>
        <taxon>Flavobacteriales</taxon>
        <taxon>Flavobacteriaceae</taxon>
        <taxon>Nonlabens</taxon>
    </lineage>
</organism>
<dbReference type="Proteomes" id="UP001194729">
    <property type="component" value="Unassembled WGS sequence"/>
</dbReference>
<keyword evidence="1" id="KW-1133">Transmembrane helix</keyword>
<proteinExistence type="predicted"/>
<sequence length="388" mass="45533">MTNSELRESFGYILSRKNHFAKFQFNNIILTHIGFVLVLILAFPFPLLFSLFLDNKVNKLKLLKTITIVRTYNTLKIAELLKIHNDFDILSLSVKGDNYFSKFHLIISLLSDYNIYLNYFYVIKDPFLRLNLIRVLKVTGFSNLEKKIISTHKFHKIIQFNDHSPESLYMVKLCEENRVTSVYVQHAPVSSEFPALYHNENYLFSEDSFNKYSIVHDRIKTHIRFDIRFLKGLNYKGVEKNKNKILLCPNLLDDILVVQSTAYELIKLKFEVVIRMHPADSRKLNKDLHQSSNIDVWKDLATSNIVVTNESAIPLEAIFLDCLIYKASFWGENNDAYNFLSHKLILKDLHNNESLLKSIYNNEILFDRQKLSYYIGEVTFNSKFMINE</sequence>
<comment type="caution">
    <text evidence="2">The sequence shown here is derived from an EMBL/GenBank/DDBJ whole genome shotgun (WGS) entry which is preliminary data.</text>
</comment>